<dbReference type="InterPro" id="IPR036291">
    <property type="entry name" value="NAD(P)-bd_dom_sf"/>
</dbReference>
<accession>A0A1H3YLW1</accession>
<dbReference type="GO" id="GO:0005829">
    <property type="term" value="C:cytosol"/>
    <property type="evidence" value="ECO:0007669"/>
    <property type="project" value="TreeGrafter"/>
</dbReference>
<dbReference type="GO" id="GO:0003978">
    <property type="term" value="F:UDP-glucose 4-epimerase activity"/>
    <property type="evidence" value="ECO:0007669"/>
    <property type="project" value="UniProtKB-UniRule"/>
</dbReference>
<dbReference type="PANTHER" id="PTHR43725:SF47">
    <property type="entry name" value="UDP-GLUCOSE 4-EPIMERASE"/>
    <property type="match status" value="1"/>
</dbReference>
<dbReference type="AlphaFoldDB" id="A0A1H3YLW1"/>
<evidence type="ECO:0000256" key="10">
    <source>
        <dbReference type="RuleBase" id="RU366046"/>
    </source>
</evidence>
<evidence type="ECO:0000256" key="1">
    <source>
        <dbReference type="ARBA" id="ARBA00000083"/>
    </source>
</evidence>
<keyword evidence="7 10" id="KW-0520">NAD</keyword>
<reference evidence="12 13" key="1">
    <citation type="submission" date="2016-10" db="EMBL/GenBank/DDBJ databases">
        <authorList>
            <person name="de Groot N.N."/>
        </authorList>
    </citation>
    <scope>NUCLEOTIDE SEQUENCE [LARGE SCALE GENOMIC DNA]</scope>
    <source>
        <strain evidence="12 13">Vu-144</strain>
    </source>
</reference>
<dbReference type="GO" id="GO:0006012">
    <property type="term" value="P:galactose metabolic process"/>
    <property type="evidence" value="ECO:0007669"/>
    <property type="project" value="UniProtKB-UniPathway"/>
</dbReference>
<comment type="similarity">
    <text evidence="4 10">Belongs to the NAD(P)-dependent epimerase/dehydratase family.</text>
</comment>
<dbReference type="Pfam" id="PF01370">
    <property type="entry name" value="Epimerase"/>
    <property type="match status" value="1"/>
</dbReference>
<comment type="subunit">
    <text evidence="10">Homodimer.</text>
</comment>
<evidence type="ECO:0000256" key="5">
    <source>
        <dbReference type="ARBA" id="ARBA00013189"/>
    </source>
</evidence>
<evidence type="ECO:0000256" key="2">
    <source>
        <dbReference type="ARBA" id="ARBA00001911"/>
    </source>
</evidence>
<evidence type="ECO:0000313" key="13">
    <source>
        <dbReference type="Proteomes" id="UP000199041"/>
    </source>
</evidence>
<protein>
    <recommendedName>
        <fullName evidence="6 10">UDP-glucose 4-epimerase</fullName>
        <ecNumber evidence="5 10">5.1.3.2</ecNumber>
    </recommendedName>
</protein>
<sequence length="353" mass="38977">MAKKKILVTGGCGYIGAHTVVDLMDNDFEVISIDDNSKSTTLLLDGIERITGKTLKNYKVDLKNWQDTRAVFQENPDIEGVIHFAAYKAVGESVSQPLEYYENNLESLINVLKCVAEFKVAQFVFSSSCTVYGSPDSMPVTEASPIKDAESPYGATKQMGERIIQDFAKVHDTKTILLRYFNPVGAHPSIEIGEIPLGKPQNLVPAITQTAIGKLPQMTVFGANYDTRDGSCLRDFIHVSDIAHAHTLALNYLLEGKNQSLCDVFNLGTGNGVTVLEAIKAFEKVSGEKLNYVVGPNRPGDIVAIYANNQHAVDSLKWDIRYDLDEMMRTAWAWEKKMAVDGGYTNQQKSVLN</sequence>
<dbReference type="InterPro" id="IPR005886">
    <property type="entry name" value="UDP_G4E"/>
</dbReference>
<feature type="domain" description="NAD-dependent epimerase/dehydratase" evidence="11">
    <location>
        <begin position="6"/>
        <end position="267"/>
    </location>
</feature>
<dbReference type="RefSeq" id="WP_091396889.1">
    <property type="nucleotide sequence ID" value="NZ_FNQY01000008.1"/>
</dbReference>
<evidence type="ECO:0000256" key="4">
    <source>
        <dbReference type="ARBA" id="ARBA00007637"/>
    </source>
</evidence>
<organism evidence="12 13">
    <name type="scientific">Arachidicoccus rhizosphaerae</name>
    <dbReference type="NCBI Taxonomy" id="551991"/>
    <lineage>
        <taxon>Bacteria</taxon>
        <taxon>Pseudomonadati</taxon>
        <taxon>Bacteroidota</taxon>
        <taxon>Chitinophagia</taxon>
        <taxon>Chitinophagales</taxon>
        <taxon>Chitinophagaceae</taxon>
        <taxon>Arachidicoccus</taxon>
    </lineage>
</organism>
<dbReference type="STRING" id="551991.SAMN05192529_108138"/>
<keyword evidence="9 10" id="KW-0413">Isomerase</keyword>
<dbReference type="EC" id="5.1.3.2" evidence="5 10"/>
<dbReference type="CDD" id="cd05247">
    <property type="entry name" value="UDP_G4E_1_SDR_e"/>
    <property type="match status" value="1"/>
</dbReference>
<dbReference type="NCBIfam" id="TIGR01179">
    <property type="entry name" value="galE"/>
    <property type="match status" value="1"/>
</dbReference>
<gene>
    <name evidence="12" type="ORF">SAMN05192529_108138</name>
</gene>
<evidence type="ECO:0000256" key="3">
    <source>
        <dbReference type="ARBA" id="ARBA00004947"/>
    </source>
</evidence>
<comment type="cofactor">
    <cofactor evidence="2 10">
        <name>NAD(+)</name>
        <dbReference type="ChEBI" id="CHEBI:57540"/>
    </cofactor>
</comment>
<evidence type="ECO:0000313" key="12">
    <source>
        <dbReference type="EMBL" id="SEA11988.1"/>
    </source>
</evidence>
<dbReference type="EMBL" id="FNQY01000008">
    <property type="protein sequence ID" value="SEA11988.1"/>
    <property type="molecule type" value="Genomic_DNA"/>
</dbReference>
<proteinExistence type="inferred from homology"/>
<dbReference type="Gene3D" id="3.40.50.720">
    <property type="entry name" value="NAD(P)-binding Rossmann-like Domain"/>
    <property type="match status" value="1"/>
</dbReference>
<dbReference type="UniPathway" id="UPA00214"/>
<evidence type="ECO:0000256" key="8">
    <source>
        <dbReference type="ARBA" id="ARBA00023144"/>
    </source>
</evidence>
<evidence type="ECO:0000259" key="11">
    <source>
        <dbReference type="Pfam" id="PF01370"/>
    </source>
</evidence>
<keyword evidence="8" id="KW-0299">Galactose metabolism</keyword>
<comment type="catalytic activity">
    <reaction evidence="1 10">
        <text>UDP-alpha-D-glucose = UDP-alpha-D-galactose</text>
        <dbReference type="Rhea" id="RHEA:22168"/>
        <dbReference type="ChEBI" id="CHEBI:58885"/>
        <dbReference type="ChEBI" id="CHEBI:66914"/>
        <dbReference type="EC" id="5.1.3.2"/>
    </reaction>
</comment>
<keyword evidence="10" id="KW-0119">Carbohydrate metabolism</keyword>
<evidence type="ECO:0000256" key="9">
    <source>
        <dbReference type="ARBA" id="ARBA00023235"/>
    </source>
</evidence>
<dbReference type="PANTHER" id="PTHR43725">
    <property type="entry name" value="UDP-GLUCOSE 4-EPIMERASE"/>
    <property type="match status" value="1"/>
</dbReference>
<name>A0A1H3YLW1_9BACT</name>
<dbReference type="InterPro" id="IPR001509">
    <property type="entry name" value="Epimerase_deHydtase"/>
</dbReference>
<dbReference type="OrthoDB" id="9801785at2"/>
<dbReference type="Proteomes" id="UP000199041">
    <property type="component" value="Unassembled WGS sequence"/>
</dbReference>
<dbReference type="SUPFAM" id="SSF51735">
    <property type="entry name" value="NAD(P)-binding Rossmann-fold domains"/>
    <property type="match status" value="1"/>
</dbReference>
<keyword evidence="13" id="KW-1185">Reference proteome</keyword>
<evidence type="ECO:0000256" key="7">
    <source>
        <dbReference type="ARBA" id="ARBA00023027"/>
    </source>
</evidence>
<comment type="pathway">
    <text evidence="3 10">Carbohydrate metabolism; galactose metabolism.</text>
</comment>
<dbReference type="Gene3D" id="3.90.25.10">
    <property type="entry name" value="UDP-galactose 4-epimerase, domain 1"/>
    <property type="match status" value="1"/>
</dbReference>
<evidence type="ECO:0000256" key="6">
    <source>
        <dbReference type="ARBA" id="ARBA00018569"/>
    </source>
</evidence>